<evidence type="ECO:0000256" key="13">
    <source>
        <dbReference type="HAMAP-Rule" id="MF_00409"/>
    </source>
</evidence>
<organism evidence="14 15">
    <name type="scientific">Bordetella flabilis</name>
    <dbReference type="NCBI Taxonomy" id="463014"/>
    <lineage>
        <taxon>Bacteria</taxon>
        <taxon>Pseudomonadati</taxon>
        <taxon>Pseudomonadota</taxon>
        <taxon>Betaproteobacteria</taxon>
        <taxon>Burkholderiales</taxon>
        <taxon>Alcaligenaceae</taxon>
        <taxon>Bordetella</taxon>
    </lineage>
</organism>
<dbReference type="EMBL" id="CP016172">
    <property type="protein sequence ID" value="ANN77358.1"/>
    <property type="molecule type" value="Genomic_DNA"/>
</dbReference>
<evidence type="ECO:0000256" key="12">
    <source>
        <dbReference type="ARBA" id="ARBA00029757"/>
    </source>
</evidence>
<comment type="similarity">
    <text evidence="13">Belongs to the LpxK family.</text>
</comment>
<keyword evidence="5 13" id="KW-0444">Lipid biosynthesis</keyword>
<keyword evidence="15" id="KW-1185">Reference proteome</keyword>
<keyword evidence="7 13" id="KW-0808">Transferase</keyword>
<comment type="function">
    <text evidence="1 13">Transfers the gamma-phosphate of ATP to the 4'-position of a tetraacyldisaccharide 1-phosphate intermediate (termed DS-1-P) to form tetraacyldisaccharide 1,4'-bis-phosphate (lipid IVA).</text>
</comment>
<evidence type="ECO:0000256" key="5">
    <source>
        <dbReference type="ARBA" id="ARBA00022516"/>
    </source>
</evidence>
<dbReference type="GO" id="GO:0009245">
    <property type="term" value="P:lipid A biosynthetic process"/>
    <property type="evidence" value="ECO:0007669"/>
    <property type="project" value="UniProtKB-UniRule"/>
</dbReference>
<dbReference type="Pfam" id="PF02606">
    <property type="entry name" value="LpxK"/>
    <property type="match status" value="1"/>
</dbReference>
<evidence type="ECO:0000256" key="4">
    <source>
        <dbReference type="ARBA" id="ARBA00016436"/>
    </source>
</evidence>
<evidence type="ECO:0000313" key="14">
    <source>
        <dbReference type="EMBL" id="ANN77358.1"/>
    </source>
</evidence>
<feature type="binding site" evidence="13">
    <location>
        <begin position="62"/>
        <end position="69"/>
    </location>
    <ligand>
        <name>ATP</name>
        <dbReference type="ChEBI" id="CHEBI:30616"/>
    </ligand>
</feature>
<keyword evidence="10 13" id="KW-0067">ATP-binding</keyword>
<protein>
    <recommendedName>
        <fullName evidence="4 13">Tetraacyldisaccharide 4'-kinase</fullName>
        <ecNumber evidence="3 13">2.7.1.130</ecNumber>
    </recommendedName>
    <alternativeName>
        <fullName evidence="12 13">Lipid A 4'-kinase</fullName>
    </alternativeName>
</protein>
<dbReference type="GO" id="GO:0009029">
    <property type="term" value="F:lipid-A 4'-kinase activity"/>
    <property type="evidence" value="ECO:0007669"/>
    <property type="project" value="UniProtKB-UniRule"/>
</dbReference>
<evidence type="ECO:0000256" key="8">
    <source>
        <dbReference type="ARBA" id="ARBA00022741"/>
    </source>
</evidence>
<dbReference type="KEGG" id="bfz:BAU07_09830"/>
<evidence type="ECO:0000256" key="7">
    <source>
        <dbReference type="ARBA" id="ARBA00022679"/>
    </source>
</evidence>
<dbReference type="EC" id="2.7.1.130" evidence="3 13"/>
<dbReference type="SUPFAM" id="SSF52540">
    <property type="entry name" value="P-loop containing nucleoside triphosphate hydrolases"/>
    <property type="match status" value="1"/>
</dbReference>
<evidence type="ECO:0000256" key="6">
    <source>
        <dbReference type="ARBA" id="ARBA00022556"/>
    </source>
</evidence>
<dbReference type="GO" id="GO:0005886">
    <property type="term" value="C:plasma membrane"/>
    <property type="evidence" value="ECO:0007669"/>
    <property type="project" value="TreeGrafter"/>
</dbReference>
<evidence type="ECO:0000313" key="15">
    <source>
        <dbReference type="Proteomes" id="UP000091926"/>
    </source>
</evidence>
<evidence type="ECO:0000256" key="3">
    <source>
        <dbReference type="ARBA" id="ARBA00012071"/>
    </source>
</evidence>
<dbReference type="GO" id="GO:0009244">
    <property type="term" value="P:lipopolysaccharide core region biosynthetic process"/>
    <property type="evidence" value="ECO:0007669"/>
    <property type="project" value="TreeGrafter"/>
</dbReference>
<keyword evidence="11 13" id="KW-0443">Lipid metabolism</keyword>
<dbReference type="AlphaFoldDB" id="A0A193GCL5"/>
<evidence type="ECO:0000256" key="9">
    <source>
        <dbReference type="ARBA" id="ARBA00022777"/>
    </source>
</evidence>
<dbReference type="OrthoDB" id="9766423at2"/>
<evidence type="ECO:0000256" key="2">
    <source>
        <dbReference type="ARBA" id="ARBA00004870"/>
    </source>
</evidence>
<dbReference type="InterPro" id="IPR003758">
    <property type="entry name" value="LpxK"/>
</dbReference>
<dbReference type="GO" id="GO:0005524">
    <property type="term" value="F:ATP binding"/>
    <property type="evidence" value="ECO:0007669"/>
    <property type="project" value="UniProtKB-UniRule"/>
</dbReference>
<sequence>MSQTLRSLLQTQWQRGGWLSDLLMPLSGLAGWVVKAKEAAYRKGWRPAYRAPVPVIVVGNVYVGGTGKTPVVTAIVQALSERGWTPGVVSRGYGVKIGPRPRVGHGDLPPERFGDEPALIGRSTGVPISVHPDRPRAARSLLGAFPQIDVIVSDDGLQHLALARDIEILVQDDRGIGNGRLLPAGPLREPATRLATVDAIVTNVSGPVPIAVPEPGAPRRLNMWMEPGAAWNLRDGTLRTLWELQADYATRGIAAAAGIGNPGRFFSTLRGAGVSPDTTMALPDHYSYAHSPFAELKAALILVTAKDAVKCSGLGDNRLWAVPVTPRFSDPGFFDWLTGCLPARDKLH</sequence>
<dbReference type="PANTHER" id="PTHR42724:SF1">
    <property type="entry name" value="TETRAACYLDISACCHARIDE 4'-KINASE, MITOCHONDRIAL-RELATED"/>
    <property type="match status" value="1"/>
</dbReference>
<reference evidence="14 15" key="1">
    <citation type="submission" date="2016-06" db="EMBL/GenBank/DDBJ databases">
        <title>Complete genome sequences of Bordetella bronchialis and Bordetella flabilis.</title>
        <authorList>
            <person name="LiPuma J.J."/>
            <person name="Spilker T."/>
        </authorList>
    </citation>
    <scope>NUCLEOTIDE SEQUENCE [LARGE SCALE GENOMIC DNA]</scope>
    <source>
        <strain evidence="14 15">AU10664</strain>
    </source>
</reference>
<dbReference type="InterPro" id="IPR027417">
    <property type="entry name" value="P-loop_NTPase"/>
</dbReference>
<keyword evidence="9 13" id="KW-0418">Kinase</keyword>
<accession>A0A193GCL5</accession>
<evidence type="ECO:0000256" key="11">
    <source>
        <dbReference type="ARBA" id="ARBA00023098"/>
    </source>
</evidence>
<gene>
    <name evidence="13" type="primary">lpxK</name>
    <name evidence="14" type="ORF">BAU07_09830</name>
</gene>
<name>A0A193GCL5_9BORD</name>
<dbReference type="NCBIfam" id="TIGR00682">
    <property type="entry name" value="lpxK"/>
    <property type="match status" value="1"/>
</dbReference>
<keyword evidence="6 13" id="KW-0441">Lipid A biosynthesis</keyword>
<comment type="catalytic activity">
    <reaction evidence="13">
        <text>a lipid A disaccharide + ATP = a lipid IVA + ADP + H(+)</text>
        <dbReference type="Rhea" id="RHEA:67840"/>
        <dbReference type="ChEBI" id="CHEBI:15378"/>
        <dbReference type="ChEBI" id="CHEBI:30616"/>
        <dbReference type="ChEBI" id="CHEBI:176343"/>
        <dbReference type="ChEBI" id="CHEBI:176425"/>
        <dbReference type="ChEBI" id="CHEBI:456216"/>
        <dbReference type="EC" id="2.7.1.130"/>
    </reaction>
</comment>
<dbReference type="PANTHER" id="PTHR42724">
    <property type="entry name" value="TETRAACYLDISACCHARIDE 4'-KINASE"/>
    <property type="match status" value="1"/>
</dbReference>
<proteinExistence type="inferred from homology"/>
<dbReference type="HAMAP" id="MF_00409">
    <property type="entry name" value="LpxK"/>
    <property type="match status" value="1"/>
</dbReference>
<dbReference type="Proteomes" id="UP000091926">
    <property type="component" value="Chromosome"/>
</dbReference>
<dbReference type="STRING" id="463014.BAU07_09830"/>
<comment type="pathway">
    <text evidence="2 13">Glycolipid biosynthesis; lipid IV(A) biosynthesis; lipid IV(A) from (3R)-3-hydroxytetradecanoyl-[acyl-carrier-protein] and UDP-N-acetyl-alpha-D-glucosamine: step 6/6.</text>
</comment>
<evidence type="ECO:0000256" key="10">
    <source>
        <dbReference type="ARBA" id="ARBA00022840"/>
    </source>
</evidence>
<keyword evidence="8 13" id="KW-0547">Nucleotide-binding</keyword>
<dbReference type="UniPathway" id="UPA00359">
    <property type="reaction ID" value="UER00482"/>
</dbReference>
<evidence type="ECO:0000256" key="1">
    <source>
        <dbReference type="ARBA" id="ARBA00002274"/>
    </source>
</evidence>